<organism evidence="2 3">
    <name type="scientific">Candidatus Kuenenbacteria bacterium RIFCSPLOWO2_12_FULL_42_13</name>
    <dbReference type="NCBI Taxonomy" id="1798565"/>
    <lineage>
        <taxon>Bacteria</taxon>
        <taxon>Candidatus Kueneniibacteriota</taxon>
    </lineage>
</organism>
<dbReference type="PANTHER" id="PTHR22642:SF2">
    <property type="entry name" value="PROTEIN LONG AFTER FAR-RED 3"/>
    <property type="match status" value="1"/>
</dbReference>
<dbReference type="PANTHER" id="PTHR22642">
    <property type="entry name" value="IMIDAZOLONEPROPIONASE"/>
    <property type="match status" value="1"/>
</dbReference>
<evidence type="ECO:0000259" key="1">
    <source>
        <dbReference type="Pfam" id="PF07969"/>
    </source>
</evidence>
<dbReference type="GO" id="GO:0016810">
    <property type="term" value="F:hydrolase activity, acting on carbon-nitrogen (but not peptide) bonds"/>
    <property type="evidence" value="ECO:0007669"/>
    <property type="project" value="InterPro"/>
</dbReference>
<proteinExistence type="predicted"/>
<name>A0A1F6FZH2_9BACT</name>
<reference evidence="2 3" key="1">
    <citation type="journal article" date="2016" name="Nat. Commun.">
        <title>Thousands of microbial genomes shed light on interconnected biogeochemical processes in an aquifer system.</title>
        <authorList>
            <person name="Anantharaman K."/>
            <person name="Brown C.T."/>
            <person name="Hug L.A."/>
            <person name="Sharon I."/>
            <person name="Castelle C.J."/>
            <person name="Probst A.J."/>
            <person name="Thomas B.C."/>
            <person name="Singh A."/>
            <person name="Wilkins M.J."/>
            <person name="Karaoz U."/>
            <person name="Brodie E.L."/>
            <person name="Williams K.H."/>
            <person name="Hubbard S.S."/>
            <person name="Banfield J.F."/>
        </authorList>
    </citation>
    <scope>NUCLEOTIDE SEQUENCE [LARGE SCALE GENOMIC DNA]</scope>
</reference>
<evidence type="ECO:0000313" key="3">
    <source>
        <dbReference type="Proteomes" id="UP000177320"/>
    </source>
</evidence>
<dbReference type="Gene3D" id="3.10.310.70">
    <property type="match status" value="1"/>
</dbReference>
<dbReference type="Gene3D" id="2.30.40.10">
    <property type="entry name" value="Urease, subunit C, domain 1"/>
    <property type="match status" value="1"/>
</dbReference>
<feature type="domain" description="Amidohydrolase 3" evidence="1">
    <location>
        <begin position="65"/>
        <end position="509"/>
    </location>
</feature>
<comment type="caution">
    <text evidence="2">The sequence shown here is derived from an EMBL/GenBank/DDBJ whole genome shotgun (WGS) entry which is preliminary data.</text>
</comment>
<dbReference type="InterPro" id="IPR032466">
    <property type="entry name" value="Metal_Hydrolase"/>
</dbReference>
<dbReference type="Proteomes" id="UP000177320">
    <property type="component" value="Unassembled WGS sequence"/>
</dbReference>
<accession>A0A1F6FZH2</accession>
<dbReference type="AlphaFoldDB" id="A0A1F6FZH2"/>
<dbReference type="EMBL" id="MFNA01000051">
    <property type="protein sequence ID" value="OGG91265.1"/>
    <property type="molecule type" value="Genomic_DNA"/>
</dbReference>
<dbReference type="Gene3D" id="3.20.20.140">
    <property type="entry name" value="Metal-dependent hydrolases"/>
    <property type="match status" value="1"/>
</dbReference>
<evidence type="ECO:0000313" key="2">
    <source>
        <dbReference type="EMBL" id="OGG91265.1"/>
    </source>
</evidence>
<sequence length="552" mass="62436">MENELSIYQPEKIVTPETGLRGKENVVLAVDQVTGEIVFRGTDEEAKQWWANEDTQQKYSAHRRVDHKGNVVLPGAVDTHNHPVLFTVFDETVDLSGAETPDQFRDDIREKAKGGAEKIMAINWRTEKIQGVDKKELDAICPDKSLVVIDPSFHGGVLNSRAIKELGRIIKPEEMKLLAGTFDKKTGRVTEEFMIRAWETAAPSVEMMEKGTEKNLETWLSQGITGVHDMEMTSWDQFQAFLQMQKDWQEKKGLTFPVDRFYIAPHIMERLFGEIKNLEQQGLWQGDLFKKMGMKLIADGAFGTHSAKVFSRYDDQDTRGEWASKIERMNKAIQMALERGVENIAIHAIGDEAVARVIKLAQKWEKDAQAIQGKPLDTSKWRIEHFELANQQQMKDAAGMGMWVSMQPNFLSDGVDYMKRLGNRTKLLCPHRQVLDSKVAMMFGSDNMPTSALYGIWAATHAPNPEQRVTFPEALAAYTIMGQRHSGREQGDLKVGERADIAVLPPDTLAGLEGPAARDWKEFKNMMAEAKKQYKDLKTIKTIMAGKEVPRN</sequence>
<protein>
    <recommendedName>
        <fullName evidence="1">Amidohydrolase 3 domain-containing protein</fullName>
    </recommendedName>
</protein>
<dbReference type="SUPFAM" id="SSF51556">
    <property type="entry name" value="Metallo-dependent hydrolases"/>
    <property type="match status" value="1"/>
</dbReference>
<dbReference type="InterPro" id="IPR013108">
    <property type="entry name" value="Amidohydro_3"/>
</dbReference>
<dbReference type="Pfam" id="PF07969">
    <property type="entry name" value="Amidohydro_3"/>
    <property type="match status" value="1"/>
</dbReference>
<gene>
    <name evidence="2" type="ORF">A3H03_00560</name>
</gene>
<dbReference type="InterPro" id="IPR011059">
    <property type="entry name" value="Metal-dep_hydrolase_composite"/>
</dbReference>